<dbReference type="AlphaFoldDB" id="A0A5B7GUS5"/>
<name>A0A5B7GUS5_PORTR</name>
<proteinExistence type="predicted"/>
<dbReference type="Proteomes" id="UP000324222">
    <property type="component" value="Unassembled WGS sequence"/>
</dbReference>
<accession>A0A5B7GUS5</accession>
<reference evidence="1 2" key="1">
    <citation type="submission" date="2019-05" db="EMBL/GenBank/DDBJ databases">
        <title>Another draft genome of Portunus trituberculatus and its Hox gene families provides insights of decapod evolution.</title>
        <authorList>
            <person name="Jeong J.-H."/>
            <person name="Song I."/>
            <person name="Kim S."/>
            <person name="Choi T."/>
            <person name="Kim D."/>
            <person name="Ryu S."/>
            <person name="Kim W."/>
        </authorList>
    </citation>
    <scope>NUCLEOTIDE SEQUENCE [LARGE SCALE GENOMIC DNA]</scope>
    <source>
        <tissue evidence="1">Muscle</tissue>
    </source>
</reference>
<evidence type="ECO:0000313" key="2">
    <source>
        <dbReference type="Proteomes" id="UP000324222"/>
    </source>
</evidence>
<sequence>MFQERQGFELGEVSVLLDESAVERAPSTPEFYSCLFVVPKSPGAFQRRSINNKCLCPYH</sequence>
<gene>
    <name evidence="1" type="ORF">E2C01_055436</name>
</gene>
<keyword evidence="2" id="KW-1185">Reference proteome</keyword>
<protein>
    <submittedName>
        <fullName evidence="1">Uncharacterized protein</fullName>
    </submittedName>
</protein>
<organism evidence="1 2">
    <name type="scientific">Portunus trituberculatus</name>
    <name type="common">Swimming crab</name>
    <name type="synonym">Neptunus trituberculatus</name>
    <dbReference type="NCBI Taxonomy" id="210409"/>
    <lineage>
        <taxon>Eukaryota</taxon>
        <taxon>Metazoa</taxon>
        <taxon>Ecdysozoa</taxon>
        <taxon>Arthropoda</taxon>
        <taxon>Crustacea</taxon>
        <taxon>Multicrustacea</taxon>
        <taxon>Malacostraca</taxon>
        <taxon>Eumalacostraca</taxon>
        <taxon>Eucarida</taxon>
        <taxon>Decapoda</taxon>
        <taxon>Pleocyemata</taxon>
        <taxon>Brachyura</taxon>
        <taxon>Eubrachyura</taxon>
        <taxon>Portunoidea</taxon>
        <taxon>Portunidae</taxon>
        <taxon>Portuninae</taxon>
        <taxon>Portunus</taxon>
    </lineage>
</organism>
<dbReference type="EMBL" id="VSRR010018464">
    <property type="protein sequence ID" value="MPC61366.1"/>
    <property type="molecule type" value="Genomic_DNA"/>
</dbReference>
<evidence type="ECO:0000313" key="1">
    <source>
        <dbReference type="EMBL" id="MPC61366.1"/>
    </source>
</evidence>
<comment type="caution">
    <text evidence="1">The sequence shown here is derived from an EMBL/GenBank/DDBJ whole genome shotgun (WGS) entry which is preliminary data.</text>
</comment>